<proteinExistence type="predicted"/>
<accession>A0A2S6CDX1</accession>
<feature type="transmembrane region" description="Helical" evidence="1">
    <location>
        <begin position="64"/>
        <end position="84"/>
    </location>
</feature>
<dbReference type="EMBL" id="PNEN01000487">
    <property type="protein sequence ID" value="PPJ57893.1"/>
    <property type="molecule type" value="Genomic_DNA"/>
</dbReference>
<organism evidence="2 3">
    <name type="scientific">Cercospora berteroae</name>
    <dbReference type="NCBI Taxonomy" id="357750"/>
    <lineage>
        <taxon>Eukaryota</taxon>
        <taxon>Fungi</taxon>
        <taxon>Dikarya</taxon>
        <taxon>Ascomycota</taxon>
        <taxon>Pezizomycotina</taxon>
        <taxon>Dothideomycetes</taxon>
        <taxon>Dothideomycetidae</taxon>
        <taxon>Mycosphaerellales</taxon>
        <taxon>Mycosphaerellaceae</taxon>
        <taxon>Cercospora</taxon>
    </lineage>
</organism>
<sequence length="236" mass="26284">MSAKDYLAEQQAQAESIVQETADTAKISLISPLNILFLLALSTQLYAYLIHFRHPTSGTRAPGYIHFFKILSTISALATFWPTFIRGEAVRSQGGIGILFAILSSILFIASLTLFAWTASTASPPGRLSVIFGQASPEFVIITGPYQYIRHPTYVSSAGTWMGCIFLLLSPAHVGDAWFHVSVVSLAGLSWLYREAAEQEEAEYRVKATREEVRDKYQEYSTRVKERWAPGVERVI</sequence>
<feature type="transmembrane region" description="Helical" evidence="1">
    <location>
        <begin position="33"/>
        <end position="52"/>
    </location>
</feature>
<keyword evidence="1" id="KW-0812">Transmembrane</keyword>
<comment type="caution">
    <text evidence="2">The sequence shown here is derived from an EMBL/GenBank/DDBJ whole genome shotgun (WGS) entry which is preliminary data.</text>
</comment>
<feature type="transmembrane region" description="Helical" evidence="1">
    <location>
        <begin position="96"/>
        <end position="119"/>
    </location>
</feature>
<evidence type="ECO:0000313" key="2">
    <source>
        <dbReference type="EMBL" id="PPJ57893.1"/>
    </source>
</evidence>
<keyword evidence="1" id="KW-1133">Transmembrane helix</keyword>
<dbReference type="Gene3D" id="1.20.120.1630">
    <property type="match status" value="1"/>
</dbReference>
<gene>
    <name evidence="2" type="ORF">CBER1_11463</name>
</gene>
<dbReference type="UniPathway" id="UPA00753"/>
<name>A0A2S6CDX1_9PEZI</name>
<evidence type="ECO:0008006" key="4">
    <source>
        <dbReference type="Google" id="ProtNLM"/>
    </source>
</evidence>
<evidence type="ECO:0000313" key="3">
    <source>
        <dbReference type="Proteomes" id="UP000237631"/>
    </source>
</evidence>
<dbReference type="AlphaFoldDB" id="A0A2S6CDX1"/>
<evidence type="ECO:0000256" key="1">
    <source>
        <dbReference type="SAM" id="Phobius"/>
    </source>
</evidence>
<reference evidence="3" key="1">
    <citation type="journal article" date="2017" name="bioRxiv">
        <title>Conservation of a gene cluster reveals novel cercosporin biosynthetic mechanisms and extends production to the genus Colletotrichum.</title>
        <authorList>
            <person name="de Jonge R."/>
            <person name="Ebert M.K."/>
            <person name="Huitt-Roehl C.R."/>
            <person name="Pal P."/>
            <person name="Suttle J.C."/>
            <person name="Spanner R.E."/>
            <person name="Neubauer J.D."/>
            <person name="Jurick W.M.II."/>
            <person name="Stott K.A."/>
            <person name="Secor G.A."/>
            <person name="Thomma B.P.H.J."/>
            <person name="Van de Peer Y."/>
            <person name="Townsend C.A."/>
            <person name="Bolton M.D."/>
        </authorList>
    </citation>
    <scope>NUCLEOTIDE SEQUENCE [LARGE SCALE GENOMIC DNA]</scope>
    <source>
        <strain evidence="3">CBS538.71</strain>
    </source>
</reference>
<protein>
    <recommendedName>
        <fullName evidence="4">Protein-S-isoprenylcysteine O-methyltransferase</fullName>
    </recommendedName>
</protein>
<dbReference type="Proteomes" id="UP000237631">
    <property type="component" value="Unassembled WGS sequence"/>
</dbReference>
<keyword evidence="3" id="KW-1185">Reference proteome</keyword>
<dbReference type="GO" id="GO:0006656">
    <property type="term" value="P:phosphatidylcholine biosynthetic process"/>
    <property type="evidence" value="ECO:0007669"/>
    <property type="project" value="UniProtKB-UniPathway"/>
</dbReference>
<dbReference type="OrthoDB" id="422086at2759"/>
<dbReference type="STRING" id="357750.A0A2S6CDX1"/>
<keyword evidence="1" id="KW-0472">Membrane</keyword>